<name>A0A0C9QUL4_9CONI</name>
<feature type="chain" id="PRO_5002201727" evidence="1">
    <location>
        <begin position="21"/>
        <end position="151"/>
    </location>
</feature>
<sequence length="151" mass="16475">MSTKLFLLFPFLLILLQCSAEDSNSILRTAYDELSSKGFPSGLLPNSVANYSLENSSGDFSVQLKGRCDIVLPPDNYPASFSRVITGKLTEGYIQGLTGIRVKAFFKWWTVTGIRSKGEKLVFEVGMVSAEYPSANFDESPACEGGKHSSS</sequence>
<reference evidence="2" key="1">
    <citation type="submission" date="2015-02" db="EMBL/GenBank/DDBJ databases">
        <title>A transcriptome of Wollemia nobilis - a relic of Gondwana.</title>
        <authorList>
            <person name="Chia J.Y."/>
            <person name="Leong Y.S."/>
            <person name="Abdul Karim S."/>
            <person name="Wan Azmi N."/>
            <person name="Hercus R."/>
            <person name="Croft L."/>
        </authorList>
    </citation>
    <scope>NUCLEOTIDE SEQUENCE</scope>
    <source>
        <strain evidence="2">MaeBrown</strain>
        <tissue evidence="2">Leaf</tissue>
    </source>
</reference>
<proteinExistence type="predicted"/>
<evidence type="ECO:0000256" key="1">
    <source>
        <dbReference type="SAM" id="SignalP"/>
    </source>
</evidence>
<accession>A0A0C9QUL4</accession>
<dbReference type="AlphaFoldDB" id="A0A0C9QUL4"/>
<dbReference type="EMBL" id="GCHU01008289">
    <property type="protein sequence ID" value="JAG88360.1"/>
    <property type="molecule type" value="Transcribed_RNA"/>
</dbReference>
<dbReference type="Gene3D" id="2.30.240.10">
    <property type="entry name" value="At5g01610-like"/>
    <property type="match status" value="1"/>
</dbReference>
<dbReference type="PANTHER" id="PTHR31676:SF172">
    <property type="entry name" value="OS01G0595400 PROTEIN"/>
    <property type="match status" value="1"/>
</dbReference>
<evidence type="ECO:0000313" key="2">
    <source>
        <dbReference type="EMBL" id="JAG88360.1"/>
    </source>
</evidence>
<protein>
    <submittedName>
        <fullName evidence="2">TSA: Wollemia nobilis Ref_Wollemi_Transcript_8340_868 transcribed RNA sequence</fullName>
    </submittedName>
</protein>
<dbReference type="PANTHER" id="PTHR31676">
    <property type="entry name" value="T31J12.3 PROTEIN-RELATED"/>
    <property type="match status" value="1"/>
</dbReference>
<feature type="signal peptide" evidence="1">
    <location>
        <begin position="1"/>
        <end position="20"/>
    </location>
</feature>
<dbReference type="InterPro" id="IPR007493">
    <property type="entry name" value="DUF538"/>
</dbReference>
<keyword evidence="1" id="KW-0732">Signal</keyword>
<dbReference type="Pfam" id="PF04398">
    <property type="entry name" value="DUF538"/>
    <property type="match status" value="1"/>
</dbReference>
<dbReference type="SUPFAM" id="SSF141562">
    <property type="entry name" value="At5g01610-like"/>
    <property type="match status" value="1"/>
</dbReference>
<dbReference type="InterPro" id="IPR036758">
    <property type="entry name" value="At5g01610-like"/>
</dbReference>
<organism evidence="2">
    <name type="scientific">Wollemia nobilis</name>
    <dbReference type="NCBI Taxonomy" id="56998"/>
    <lineage>
        <taxon>Eukaryota</taxon>
        <taxon>Viridiplantae</taxon>
        <taxon>Streptophyta</taxon>
        <taxon>Embryophyta</taxon>
        <taxon>Tracheophyta</taxon>
        <taxon>Spermatophyta</taxon>
        <taxon>Pinopsida</taxon>
        <taxon>Pinidae</taxon>
        <taxon>Conifers II</taxon>
        <taxon>Araucariales</taxon>
        <taxon>Araucariaceae</taxon>
        <taxon>Wollemia</taxon>
    </lineage>
</organism>